<evidence type="ECO:0000313" key="2">
    <source>
        <dbReference type="EMBL" id="OGC18744.1"/>
    </source>
</evidence>
<dbReference type="PROSITE" id="PS50994">
    <property type="entry name" value="INTEGRASE"/>
    <property type="match status" value="1"/>
</dbReference>
<dbReference type="InterPro" id="IPR036397">
    <property type="entry name" value="RNaseH_sf"/>
</dbReference>
<feature type="domain" description="Integrase catalytic" evidence="1">
    <location>
        <begin position="171"/>
        <end position="346"/>
    </location>
</feature>
<protein>
    <recommendedName>
        <fullName evidence="1">Integrase catalytic domain-containing protein</fullName>
    </recommendedName>
</protein>
<name>A0A1F4SEA2_UNCSA</name>
<sequence>MPWIRTLTSDIQSGVKTIEIKFKMEYFRSIYNRYQEASSLLKEKMLDEFCRICGYKRKYAIYKLNDASPQEKTYSLCKAGIKRRRAKVYSQQMINILEKTWQVAGYVCSTRLKALLPLWMPWIEKYFQLTTEIKKQMLQISSRQIDRRLRPYKFKIKRRIYGGTKPGSLLKHHIPIKTDHWDVKIPGFTEVDTVSHSGNNADGTFAYSVNQTDILTGWVETRAVLGKGERGVLAALQEMMEAFPFPILGIDSDNGSEFINYHLYEYCKQKNIQFTRGRPYKKDDNAHIEQKNWTHVRKLMGWDRYDTSCAVDAMNNLYKQELRIFMNLFLPSTKILKKEQIGSKKKRKYDTPKTPFDRVIDSKNGDQNKIERLQTVRKKSDPFVLSKIIDKKLAIIIKKANCHYSSKQPTGKDKKGKGKLSAKDQEALNIASKMLGVNIHGSKLDS</sequence>
<accession>A0A1F4SEA2</accession>
<evidence type="ECO:0000259" key="1">
    <source>
        <dbReference type="PROSITE" id="PS50994"/>
    </source>
</evidence>
<dbReference type="SUPFAM" id="SSF53098">
    <property type="entry name" value="Ribonuclease H-like"/>
    <property type="match status" value="1"/>
</dbReference>
<dbReference type="InterPro" id="IPR012337">
    <property type="entry name" value="RNaseH-like_sf"/>
</dbReference>
<dbReference type="GO" id="GO:0015074">
    <property type="term" value="P:DNA integration"/>
    <property type="evidence" value="ECO:0007669"/>
    <property type="project" value="InterPro"/>
</dbReference>
<evidence type="ECO:0000313" key="3">
    <source>
        <dbReference type="Proteomes" id="UP000178417"/>
    </source>
</evidence>
<dbReference type="AlphaFoldDB" id="A0A1F4SEA2"/>
<organism evidence="2 3">
    <name type="scientific">candidate division WOR-1 bacterium RIFOXYB2_FULL_37_13</name>
    <dbReference type="NCBI Taxonomy" id="1802579"/>
    <lineage>
        <taxon>Bacteria</taxon>
        <taxon>Bacillati</taxon>
        <taxon>Saganbacteria</taxon>
    </lineage>
</organism>
<proteinExistence type="predicted"/>
<dbReference type="Proteomes" id="UP000178417">
    <property type="component" value="Unassembled WGS sequence"/>
</dbReference>
<comment type="caution">
    <text evidence="2">The sequence shown here is derived from an EMBL/GenBank/DDBJ whole genome shotgun (WGS) entry which is preliminary data.</text>
</comment>
<dbReference type="Gene3D" id="3.30.420.10">
    <property type="entry name" value="Ribonuclease H-like superfamily/Ribonuclease H"/>
    <property type="match status" value="1"/>
</dbReference>
<dbReference type="InterPro" id="IPR001584">
    <property type="entry name" value="Integrase_cat-core"/>
</dbReference>
<reference evidence="2 3" key="1">
    <citation type="journal article" date="2016" name="Nat. Commun.">
        <title>Thousands of microbial genomes shed light on interconnected biogeochemical processes in an aquifer system.</title>
        <authorList>
            <person name="Anantharaman K."/>
            <person name="Brown C.T."/>
            <person name="Hug L.A."/>
            <person name="Sharon I."/>
            <person name="Castelle C.J."/>
            <person name="Probst A.J."/>
            <person name="Thomas B.C."/>
            <person name="Singh A."/>
            <person name="Wilkins M.J."/>
            <person name="Karaoz U."/>
            <person name="Brodie E.L."/>
            <person name="Williams K.H."/>
            <person name="Hubbard S.S."/>
            <person name="Banfield J.F."/>
        </authorList>
    </citation>
    <scope>NUCLEOTIDE SEQUENCE [LARGE SCALE GENOMIC DNA]</scope>
</reference>
<dbReference type="EMBL" id="MEUB01000068">
    <property type="protein sequence ID" value="OGC18744.1"/>
    <property type="molecule type" value="Genomic_DNA"/>
</dbReference>
<dbReference type="GO" id="GO:0003676">
    <property type="term" value="F:nucleic acid binding"/>
    <property type="evidence" value="ECO:0007669"/>
    <property type="project" value="InterPro"/>
</dbReference>
<gene>
    <name evidence="2" type="ORF">A2310_02510</name>
</gene>